<feature type="domain" description="MPN" evidence="6">
    <location>
        <begin position="29"/>
        <end position="154"/>
    </location>
</feature>
<name>A0A1G9YW32_9SPHI</name>
<dbReference type="CDD" id="cd08071">
    <property type="entry name" value="MPN_DUF2466"/>
    <property type="match status" value="1"/>
</dbReference>
<dbReference type="PROSITE" id="PS50249">
    <property type="entry name" value="MPN"/>
    <property type="match status" value="1"/>
</dbReference>
<keyword evidence="5" id="KW-0482">Metalloprotease</keyword>
<evidence type="ECO:0000256" key="4">
    <source>
        <dbReference type="ARBA" id="ARBA00022833"/>
    </source>
</evidence>
<keyword evidence="1" id="KW-0645">Protease</keyword>
<evidence type="ECO:0000256" key="1">
    <source>
        <dbReference type="ARBA" id="ARBA00022670"/>
    </source>
</evidence>
<dbReference type="InterPro" id="IPR037518">
    <property type="entry name" value="MPN"/>
</dbReference>
<dbReference type="EMBL" id="FNHH01000046">
    <property type="protein sequence ID" value="SDN13352.1"/>
    <property type="molecule type" value="Genomic_DNA"/>
</dbReference>
<evidence type="ECO:0000313" key="8">
    <source>
        <dbReference type="Proteomes" id="UP000199226"/>
    </source>
</evidence>
<gene>
    <name evidence="7" type="ORF">SAMN05421813_14610</name>
</gene>
<dbReference type="STRING" id="990371.SAMN05421813_14610"/>
<keyword evidence="2" id="KW-0479">Metal-binding</keyword>
<dbReference type="Pfam" id="PF04002">
    <property type="entry name" value="RadC"/>
    <property type="match status" value="1"/>
</dbReference>
<evidence type="ECO:0000256" key="5">
    <source>
        <dbReference type="ARBA" id="ARBA00023049"/>
    </source>
</evidence>
<sequence>MKQPEISSYPVQELQVSYKQKFKPSDRPKITTSADCFRVLLSLWNLGTIGFIESFKILLLNRANRVIGVYEVSTGGICGTVVDPRVIFAVAVKSCATSIILAHNHPSGNLTPSEADLQLTSKIRQGGLLLDIMVLDHLILSEDGYYSFANEGLM</sequence>
<dbReference type="AlphaFoldDB" id="A0A1G9YW32"/>
<dbReference type="GO" id="GO:0046872">
    <property type="term" value="F:metal ion binding"/>
    <property type="evidence" value="ECO:0007669"/>
    <property type="project" value="UniProtKB-KW"/>
</dbReference>
<protein>
    <submittedName>
        <fullName evidence="7">DNA repair protein RadC</fullName>
    </submittedName>
</protein>
<dbReference type="Gene3D" id="3.40.140.10">
    <property type="entry name" value="Cytidine Deaminase, domain 2"/>
    <property type="match status" value="1"/>
</dbReference>
<dbReference type="InterPro" id="IPR025657">
    <property type="entry name" value="RadC_JAB"/>
</dbReference>
<evidence type="ECO:0000313" key="7">
    <source>
        <dbReference type="EMBL" id="SDN13352.1"/>
    </source>
</evidence>
<dbReference type="PANTHER" id="PTHR30471">
    <property type="entry name" value="DNA REPAIR PROTEIN RADC"/>
    <property type="match status" value="1"/>
</dbReference>
<evidence type="ECO:0000256" key="3">
    <source>
        <dbReference type="ARBA" id="ARBA00022801"/>
    </source>
</evidence>
<dbReference type="OrthoDB" id="9804482at2"/>
<keyword evidence="8" id="KW-1185">Reference proteome</keyword>
<dbReference type="PANTHER" id="PTHR30471:SF3">
    <property type="entry name" value="UPF0758 PROTEIN YEES-RELATED"/>
    <property type="match status" value="1"/>
</dbReference>
<organism evidence="7 8">
    <name type="scientific">Daejeonella rubra</name>
    <dbReference type="NCBI Taxonomy" id="990371"/>
    <lineage>
        <taxon>Bacteria</taxon>
        <taxon>Pseudomonadati</taxon>
        <taxon>Bacteroidota</taxon>
        <taxon>Sphingobacteriia</taxon>
        <taxon>Sphingobacteriales</taxon>
        <taxon>Sphingobacteriaceae</taxon>
        <taxon>Daejeonella</taxon>
    </lineage>
</organism>
<dbReference type="RefSeq" id="WP_090707190.1">
    <property type="nucleotide sequence ID" value="NZ_FNHH01000046.1"/>
</dbReference>
<dbReference type="InterPro" id="IPR001405">
    <property type="entry name" value="UPF0758"/>
</dbReference>
<proteinExistence type="predicted"/>
<keyword evidence="3" id="KW-0378">Hydrolase</keyword>
<dbReference type="InterPro" id="IPR020891">
    <property type="entry name" value="UPF0758_CS"/>
</dbReference>
<accession>A0A1G9YW32</accession>
<dbReference type="GO" id="GO:0006508">
    <property type="term" value="P:proteolysis"/>
    <property type="evidence" value="ECO:0007669"/>
    <property type="project" value="UniProtKB-KW"/>
</dbReference>
<dbReference type="GO" id="GO:0008237">
    <property type="term" value="F:metallopeptidase activity"/>
    <property type="evidence" value="ECO:0007669"/>
    <property type="project" value="UniProtKB-KW"/>
</dbReference>
<keyword evidence="4" id="KW-0862">Zinc</keyword>
<evidence type="ECO:0000259" key="6">
    <source>
        <dbReference type="PROSITE" id="PS50249"/>
    </source>
</evidence>
<reference evidence="8" key="1">
    <citation type="submission" date="2016-10" db="EMBL/GenBank/DDBJ databases">
        <authorList>
            <person name="Varghese N."/>
            <person name="Submissions S."/>
        </authorList>
    </citation>
    <scope>NUCLEOTIDE SEQUENCE [LARGE SCALE GENOMIC DNA]</scope>
    <source>
        <strain evidence="8">DSM 24536</strain>
    </source>
</reference>
<evidence type="ECO:0000256" key="2">
    <source>
        <dbReference type="ARBA" id="ARBA00022723"/>
    </source>
</evidence>
<dbReference type="PROSITE" id="PS01302">
    <property type="entry name" value="UPF0758"/>
    <property type="match status" value="1"/>
</dbReference>
<dbReference type="Proteomes" id="UP000199226">
    <property type="component" value="Unassembled WGS sequence"/>
</dbReference>